<evidence type="ECO:0000256" key="1">
    <source>
        <dbReference type="SAM" id="MobiDB-lite"/>
    </source>
</evidence>
<dbReference type="InterPro" id="IPR036298">
    <property type="entry name" value="Chalcone_isomerase_sf"/>
</dbReference>
<dbReference type="Gene3D" id="3.40.50.1820">
    <property type="entry name" value="alpha/beta hydrolase"/>
    <property type="match status" value="1"/>
</dbReference>
<dbReference type="SUPFAM" id="SSF53474">
    <property type="entry name" value="alpha/beta-Hydrolases"/>
    <property type="match status" value="1"/>
</dbReference>
<evidence type="ECO:0000259" key="2">
    <source>
        <dbReference type="Pfam" id="PF00026"/>
    </source>
</evidence>
<dbReference type="InterPro" id="IPR021109">
    <property type="entry name" value="Peptidase_aspartic_dom_sf"/>
</dbReference>
<dbReference type="ExpressionAtlas" id="A0A3L6FE13">
    <property type="expression patterns" value="baseline and differential"/>
</dbReference>
<dbReference type="InterPro" id="IPR033121">
    <property type="entry name" value="PEPTIDASE_A1"/>
</dbReference>
<dbReference type="Proteomes" id="UP000251960">
    <property type="component" value="Chromosome 3"/>
</dbReference>
<sequence>MGHHHISRSYFRQTDVKRSGNASIDIMSKFFKLMVVLQLMNDLNEVFKMPLSLVLRLIVCLRFFDLSIIPLRYWNKRIIASLRANQFCERLPSPNGESTVDCHQISKMPNLAFTIANKTFTLTPEQYIVKLEQAGQTICINGFMAFDVKHEEVIGLGLGVVGAEHPGAVRGEGSQQPPGVRVPGAPGRHQRLQPPAQGRRGGFGSVYKGVVRLPGGPAGGTVVAIKNSIPMVIRSSRLSHSGISHLPADEVKPLVKYDNDEDAHSPGGRGRGRGGRGRGRGRGRGGRGNGFNEYADAGWEDDHAPAYMGNGYARGRGRSFRGRGRRGDDDNQPEYQHVGGFKGMRVMRVKNLNLYAFGLYMQPTSIREKLGPKYASFPTDKLMENPDFYRNGFNEYDDAGWEDDHSPAYMGNGYARGRGRSFRGRGRRGGDNNQPEYQQVGGYYECSCSSFRFSPFVMELKPASHRSGNLFLVVNIYMVYPVVLCTSNFVHIEPVRMTSSLKVIEMLQSSNGIQHIPCAAISALISRAGNANWNRKGLLLIQSNWAPMVKAYGHSRLKNSEYLEARQLVDAEGLAAALARKDAVGRGAQLQLAGAALSEVFLRQARTGQLSRPSCGVTDRPTLKSSTTLTPYEHKEGWPMINLKQKQWQSPPCVPHCLYINMMPGQSITNSPRRCTHRAQLAAIMEVVGGGRHFVLVHGLCHGAWCWYKVATALESAGHRVTALDLAAAGAHPARLHEVRSLEDYSRPLLDAVAAAPDGDRLVLVGHSHGGVSLALAMERFPSKVATAVFVAAALPCVGKHLGVTLDEFMRRNASEGLLMDCQQVPIPGVGQQGTAIVMGPRYMEEKYYQESPAEDLTLAKLLVRPGNQFMDDPLMKDAALLTAANYGSVRKVFVVANADCSSTEEMQRWMVAMSPGTEVHEIAGADHAVMNSKPGELCDVLGRVASRCG</sequence>
<evidence type="ECO:0000259" key="3">
    <source>
        <dbReference type="Pfam" id="PF12697"/>
    </source>
</evidence>
<comment type="caution">
    <text evidence="4">The sequence shown here is derived from an EMBL/GenBank/DDBJ whole genome shotgun (WGS) entry which is preliminary data.</text>
</comment>
<reference evidence="4 5" key="1">
    <citation type="journal article" date="2018" name="Nat. Genet.">
        <title>Extensive intraspecific gene order and gene structural variations between Mo17 and other maize genomes.</title>
        <authorList>
            <person name="Sun S."/>
            <person name="Zhou Y."/>
            <person name="Chen J."/>
            <person name="Shi J."/>
            <person name="Zhao H."/>
            <person name="Zhao H."/>
            <person name="Song W."/>
            <person name="Zhang M."/>
            <person name="Cui Y."/>
            <person name="Dong X."/>
            <person name="Liu H."/>
            <person name="Ma X."/>
            <person name="Jiao Y."/>
            <person name="Wang B."/>
            <person name="Wei X."/>
            <person name="Stein J.C."/>
            <person name="Glaubitz J.C."/>
            <person name="Lu F."/>
            <person name="Yu G."/>
            <person name="Liang C."/>
            <person name="Fengler K."/>
            <person name="Li B."/>
            <person name="Rafalski A."/>
            <person name="Schnable P.S."/>
            <person name="Ware D.H."/>
            <person name="Buckler E.S."/>
            <person name="Lai J."/>
        </authorList>
    </citation>
    <scope>NUCLEOTIDE SEQUENCE [LARGE SCALE GENOMIC DNA]</scope>
    <source>
        <strain evidence="5">cv. Missouri 17</strain>
        <tissue evidence="4">Seedling</tissue>
    </source>
</reference>
<dbReference type="PANTHER" id="PTHR10992:SF1004">
    <property type="entry name" value="ESTERASE PIR7B"/>
    <property type="match status" value="1"/>
</dbReference>
<feature type="domain" description="Peptidase A1" evidence="2">
    <location>
        <begin position="95"/>
        <end position="154"/>
    </location>
</feature>
<dbReference type="Pfam" id="PF12697">
    <property type="entry name" value="Abhydrolase_6"/>
    <property type="match status" value="1"/>
</dbReference>
<accession>A0A3L6FE13</accession>
<dbReference type="SUPFAM" id="SSF50630">
    <property type="entry name" value="Acid proteases"/>
    <property type="match status" value="1"/>
</dbReference>
<dbReference type="FunFam" id="3.40.50.1820:FF:000051">
    <property type="entry name" value="(S)-hydroxynitrile lyase"/>
    <property type="match status" value="1"/>
</dbReference>
<dbReference type="Gene3D" id="2.40.70.10">
    <property type="entry name" value="Acid Proteases"/>
    <property type="match status" value="1"/>
</dbReference>
<feature type="region of interest" description="Disordered" evidence="1">
    <location>
        <begin position="168"/>
        <end position="203"/>
    </location>
</feature>
<feature type="region of interest" description="Disordered" evidence="1">
    <location>
        <begin position="315"/>
        <end position="336"/>
    </location>
</feature>
<feature type="compositionally biased region" description="Basic residues" evidence="1">
    <location>
        <begin position="315"/>
        <end position="324"/>
    </location>
</feature>
<feature type="compositionally biased region" description="Low complexity" evidence="1">
    <location>
        <begin position="177"/>
        <end position="187"/>
    </location>
</feature>
<dbReference type="GO" id="GO:0016872">
    <property type="term" value="F:intramolecular lyase activity"/>
    <property type="evidence" value="ECO:0007669"/>
    <property type="project" value="InterPro"/>
</dbReference>
<protein>
    <submittedName>
        <fullName evidence="4">Esterase PIR7B</fullName>
    </submittedName>
</protein>
<dbReference type="EMBL" id="NCVQ01000004">
    <property type="protein sequence ID" value="PWZ29887.1"/>
    <property type="molecule type" value="Genomic_DNA"/>
</dbReference>
<dbReference type="AlphaFoldDB" id="A0A3L6FE13"/>
<proteinExistence type="predicted"/>
<feature type="compositionally biased region" description="Basic residues" evidence="1">
    <location>
        <begin position="270"/>
        <end position="285"/>
    </location>
</feature>
<dbReference type="Pfam" id="PF00026">
    <property type="entry name" value="Asp"/>
    <property type="match status" value="1"/>
</dbReference>
<dbReference type="SUPFAM" id="SSF54626">
    <property type="entry name" value="Chalcone isomerase"/>
    <property type="match status" value="1"/>
</dbReference>
<dbReference type="InterPro" id="IPR029058">
    <property type="entry name" value="AB_hydrolase_fold"/>
</dbReference>
<dbReference type="PANTHER" id="PTHR10992">
    <property type="entry name" value="METHYLESTERASE FAMILY MEMBER"/>
    <property type="match status" value="1"/>
</dbReference>
<evidence type="ECO:0000313" key="4">
    <source>
        <dbReference type="EMBL" id="PWZ29887.1"/>
    </source>
</evidence>
<feature type="region of interest" description="Disordered" evidence="1">
    <location>
        <begin position="256"/>
        <end position="290"/>
    </location>
</feature>
<gene>
    <name evidence="4" type="primary">PIR7B_1</name>
    <name evidence="4" type="ORF">Zm00014a_017725</name>
</gene>
<name>A0A3L6FE13_MAIZE</name>
<organism evidence="4 5">
    <name type="scientific">Zea mays</name>
    <name type="common">Maize</name>
    <dbReference type="NCBI Taxonomy" id="4577"/>
    <lineage>
        <taxon>Eukaryota</taxon>
        <taxon>Viridiplantae</taxon>
        <taxon>Streptophyta</taxon>
        <taxon>Embryophyta</taxon>
        <taxon>Tracheophyta</taxon>
        <taxon>Spermatophyta</taxon>
        <taxon>Magnoliopsida</taxon>
        <taxon>Liliopsida</taxon>
        <taxon>Poales</taxon>
        <taxon>Poaceae</taxon>
        <taxon>PACMAD clade</taxon>
        <taxon>Panicoideae</taxon>
        <taxon>Andropogonodae</taxon>
        <taxon>Andropogoneae</taxon>
        <taxon>Tripsacinae</taxon>
        <taxon>Zea</taxon>
    </lineage>
</organism>
<evidence type="ECO:0000313" key="5">
    <source>
        <dbReference type="Proteomes" id="UP000251960"/>
    </source>
</evidence>
<dbReference type="InterPro" id="IPR000073">
    <property type="entry name" value="AB_hydrolase_1"/>
</dbReference>
<dbReference type="InterPro" id="IPR045889">
    <property type="entry name" value="MES/HNL"/>
</dbReference>
<feature type="domain" description="AB hydrolase-1" evidence="3">
    <location>
        <begin position="694"/>
        <end position="940"/>
    </location>
</feature>